<dbReference type="InterPro" id="IPR006821">
    <property type="entry name" value="Intermed_filament_DNA-bd"/>
</dbReference>
<dbReference type="Pfam" id="PF04732">
    <property type="entry name" value="Filament_head"/>
    <property type="match status" value="1"/>
</dbReference>
<organism evidence="7 8">
    <name type="scientific">Anabas testudineus</name>
    <name type="common">Climbing perch</name>
    <name type="synonym">Anthias testudineus</name>
    <dbReference type="NCBI Taxonomy" id="64144"/>
    <lineage>
        <taxon>Eukaryota</taxon>
        <taxon>Metazoa</taxon>
        <taxon>Chordata</taxon>
        <taxon>Craniata</taxon>
        <taxon>Vertebrata</taxon>
        <taxon>Euteleostomi</taxon>
        <taxon>Actinopterygii</taxon>
        <taxon>Neopterygii</taxon>
        <taxon>Teleostei</taxon>
        <taxon>Neoteleostei</taxon>
        <taxon>Acanthomorphata</taxon>
        <taxon>Anabantaria</taxon>
        <taxon>Anabantiformes</taxon>
        <taxon>Anabantoidei</taxon>
        <taxon>Anabantidae</taxon>
        <taxon>Anabas</taxon>
    </lineage>
</organism>
<dbReference type="OrthoDB" id="2441647at2759"/>
<feature type="region of interest" description="Disordered" evidence="5">
    <location>
        <begin position="23"/>
        <end position="43"/>
    </location>
</feature>
<dbReference type="PANTHER" id="PTHR45652:SF11">
    <property type="entry name" value="NOTOCHORD GRANULAR SURFACE"/>
    <property type="match status" value="1"/>
</dbReference>
<dbReference type="Pfam" id="PF00038">
    <property type="entry name" value="Filament"/>
    <property type="match status" value="1"/>
</dbReference>
<name>A0A3Q1JVU9_ANATE</name>
<evidence type="ECO:0000256" key="4">
    <source>
        <dbReference type="SAM" id="Coils"/>
    </source>
</evidence>
<keyword evidence="1" id="KW-0403">Intermediate filament</keyword>
<reference evidence="7" key="3">
    <citation type="submission" date="2025-09" db="UniProtKB">
        <authorList>
            <consortium name="Ensembl"/>
        </authorList>
    </citation>
    <scope>IDENTIFICATION</scope>
</reference>
<proteinExistence type="inferred from homology"/>
<evidence type="ECO:0000256" key="5">
    <source>
        <dbReference type="SAM" id="MobiDB-lite"/>
    </source>
</evidence>
<protein>
    <recommendedName>
        <fullName evidence="6">IF rod domain-containing protein</fullName>
    </recommendedName>
</protein>
<keyword evidence="2 4" id="KW-0175">Coiled coil</keyword>
<dbReference type="SUPFAM" id="SSF64593">
    <property type="entry name" value="Intermediate filament protein, coiled coil region"/>
    <property type="match status" value="2"/>
</dbReference>
<dbReference type="PROSITE" id="PS51842">
    <property type="entry name" value="IF_ROD_2"/>
    <property type="match status" value="1"/>
</dbReference>
<dbReference type="FunFam" id="1.20.5.170:FF:000002">
    <property type="entry name" value="Type I keratin KA11"/>
    <property type="match status" value="1"/>
</dbReference>
<dbReference type="Proteomes" id="UP000265040">
    <property type="component" value="Chromosome 16"/>
</dbReference>
<evidence type="ECO:0000313" key="7">
    <source>
        <dbReference type="Ensembl" id="ENSATEP00000035943.1"/>
    </source>
</evidence>
<dbReference type="GO" id="GO:0005200">
    <property type="term" value="F:structural constituent of cytoskeleton"/>
    <property type="evidence" value="ECO:0007669"/>
    <property type="project" value="TreeGrafter"/>
</dbReference>
<dbReference type="OMA" id="KDRGMGP"/>
<dbReference type="SMART" id="SM01391">
    <property type="entry name" value="Filament"/>
    <property type="match status" value="1"/>
</dbReference>
<dbReference type="InParanoid" id="A0A3Q1JVU9"/>
<dbReference type="AlphaFoldDB" id="A0A3Q1JVU9"/>
<dbReference type="Gene3D" id="1.20.5.1160">
    <property type="entry name" value="Vasodilator-stimulated phosphoprotein"/>
    <property type="match status" value="1"/>
</dbReference>
<evidence type="ECO:0000256" key="2">
    <source>
        <dbReference type="ARBA" id="ARBA00023054"/>
    </source>
</evidence>
<dbReference type="PANTHER" id="PTHR45652">
    <property type="entry name" value="GLIAL FIBRILLARY ACIDIC PROTEIN"/>
    <property type="match status" value="1"/>
</dbReference>
<evidence type="ECO:0000256" key="3">
    <source>
        <dbReference type="ARBA" id="ARBA00061646"/>
    </source>
</evidence>
<reference evidence="7" key="1">
    <citation type="submission" date="2021-04" db="EMBL/GenBank/DDBJ databases">
        <authorList>
            <consortium name="Wellcome Sanger Institute Data Sharing"/>
        </authorList>
    </citation>
    <scope>NUCLEOTIDE SEQUENCE [LARGE SCALE GENOMIC DNA]</scope>
</reference>
<evidence type="ECO:0000313" key="8">
    <source>
        <dbReference type="Proteomes" id="UP000265040"/>
    </source>
</evidence>
<dbReference type="InterPro" id="IPR050405">
    <property type="entry name" value="Intermediate_filament"/>
</dbReference>
<feature type="coiled-coil region" evidence="4">
    <location>
        <begin position="113"/>
        <end position="252"/>
    </location>
</feature>
<dbReference type="GeneTree" id="ENSGT00940000164536"/>
<evidence type="ECO:0000256" key="1">
    <source>
        <dbReference type="ARBA" id="ARBA00022754"/>
    </source>
</evidence>
<feature type="domain" description="IF rod" evidence="6">
    <location>
        <begin position="109"/>
        <end position="419"/>
    </location>
</feature>
<dbReference type="InterPro" id="IPR039008">
    <property type="entry name" value="IF_rod_dom"/>
</dbReference>
<dbReference type="Gene3D" id="1.20.5.170">
    <property type="match status" value="1"/>
</dbReference>
<dbReference type="Ensembl" id="ENSATET00000036457.2">
    <property type="protein sequence ID" value="ENSATEP00000035943.1"/>
    <property type="gene ID" value="ENSATEG00000024700.2"/>
</dbReference>
<dbReference type="GO" id="GO:0005737">
    <property type="term" value="C:cytoplasm"/>
    <property type="evidence" value="ECO:0007669"/>
    <property type="project" value="TreeGrafter"/>
</dbReference>
<reference evidence="7" key="2">
    <citation type="submission" date="2025-08" db="UniProtKB">
        <authorList>
            <consortium name="Ensembl"/>
        </authorList>
    </citation>
    <scope>IDENTIFICATION</scope>
</reference>
<keyword evidence="8" id="KW-1185">Reference proteome</keyword>
<dbReference type="STRING" id="64144.ENSATEP00000035943"/>
<dbReference type="GO" id="GO:0045109">
    <property type="term" value="P:intermediate filament organization"/>
    <property type="evidence" value="ECO:0007669"/>
    <property type="project" value="TreeGrafter"/>
</dbReference>
<dbReference type="FunFam" id="1.20.5.500:FF:000001">
    <property type="entry name" value="Type II keratin 23"/>
    <property type="match status" value="1"/>
</dbReference>
<sequence length="687" mass="72287">MSRSPERISSYRRHFEDDSSSSYQVRVSSVSPTRRESRHASADYSCRAGAGSMRVASVGRRTVSAARRSQQCLVTAGAMVCFGPGGQPAIDLDVAAAENQEFLSTRTSERKEMIVLNDRLAIYIEKVRSLEQQNKLLEAEIEAYQNRFEKPTGLRLLYEEQLKELKKIAEQMRAQRDISVVAKESTAAQLEAIKIKYQEAVELKKKAELDIEAFRPDVDRATSSRIALEKRLEQLEVEIEFLKRVHQQEIEELLKQIYAAHTTAQSAFALPDLAAALKQIQTQYDDIAAKNLQEMDSWYKNKFEDLTKKTSRHVDKVRSIRDEITHAKKDIQSKERDLDSLRTRNEALEAQIRETQDKYKKELEELQARIEALQHELKSTKEKIALHLREYQDLLNVKMALEIEITTYRKLIEGEDLRLSGMMQAVSLTSCRMSAIGGVGGGMMGSTSGGFGGLGSGVGLGVGGMSTSPGSAAGGVGGRMGTGGRDDAKVPAGRADVIGGHGSGTGGVGGNIGAGTGGVGTGGGSLGLGAQGMTGVGTGSGGLGAGFAGGDTGVGGLGIGVDTGVRVDATGSLGVGAGGGAFGMGAGSGSAASGSMGATGIGYSRGNGGVGEGKGDGGKDRGMGPAGTVGEFRGSEGLGVDDVGTALSGIGGKGKPGSSETDGYDGNIEAYAEQAVELTERRTVIIR</sequence>
<comment type="similarity">
    <text evidence="3">Belongs to the intermediate filament family.</text>
</comment>
<dbReference type="Gene3D" id="1.20.5.500">
    <property type="entry name" value="Single helix bin"/>
    <property type="match status" value="1"/>
</dbReference>
<feature type="coiled-coil region" evidence="4">
    <location>
        <begin position="317"/>
        <end position="390"/>
    </location>
</feature>
<dbReference type="FunFam" id="1.20.5.1160:FF:000001">
    <property type="entry name" value="Keratin type II"/>
    <property type="match status" value="1"/>
</dbReference>
<dbReference type="GO" id="GO:0005882">
    <property type="term" value="C:intermediate filament"/>
    <property type="evidence" value="ECO:0007669"/>
    <property type="project" value="UniProtKB-KW"/>
</dbReference>
<evidence type="ECO:0000259" key="6">
    <source>
        <dbReference type="PROSITE" id="PS51842"/>
    </source>
</evidence>
<accession>A0A3Q1JVU9</accession>